<name>A0A0S6W4T8_9BACT</name>
<dbReference type="EMBL" id="DF820459">
    <property type="protein sequence ID" value="GAK53538.1"/>
    <property type="molecule type" value="Genomic_DNA"/>
</dbReference>
<feature type="domain" description="Putative Se/S carrier protein-like" evidence="1">
    <location>
        <begin position="7"/>
        <end position="74"/>
    </location>
</feature>
<dbReference type="Pfam" id="PF11823">
    <property type="entry name" value="Se_S_carrier"/>
    <property type="match status" value="1"/>
</dbReference>
<dbReference type="AlphaFoldDB" id="A0A0S6W4T8"/>
<proteinExistence type="predicted"/>
<evidence type="ECO:0000313" key="2">
    <source>
        <dbReference type="EMBL" id="GAK53538.1"/>
    </source>
</evidence>
<accession>A0A0S6W4T8</accession>
<protein>
    <recommendedName>
        <fullName evidence="1">Putative Se/S carrier protein-like domain-containing protein</fullName>
    </recommendedName>
</protein>
<evidence type="ECO:0000259" key="1">
    <source>
        <dbReference type="Pfam" id="PF11823"/>
    </source>
</evidence>
<dbReference type="InterPro" id="IPR021778">
    <property type="entry name" value="Se/S_carrier-like"/>
</dbReference>
<evidence type="ECO:0000313" key="3">
    <source>
        <dbReference type="Proteomes" id="UP000030700"/>
    </source>
</evidence>
<sequence length="75" mass="8311">MNSGQYAVILLQSTSHALRGEKILKQAGIASKLIPVPRILSSECGVCLRIRRDDQERARQAFEAVNLQIVGIHEI</sequence>
<dbReference type="STRING" id="1499966.U14_04804"/>
<reference evidence="2" key="1">
    <citation type="journal article" date="2015" name="PeerJ">
        <title>First genomic representation of candidate bacterial phylum KSB3 points to enhanced environmental sensing as a trigger of wastewater bulking.</title>
        <authorList>
            <person name="Sekiguchi Y."/>
            <person name="Ohashi A."/>
            <person name="Parks D.H."/>
            <person name="Yamauchi T."/>
            <person name="Tyson G.W."/>
            <person name="Hugenholtz P."/>
        </authorList>
    </citation>
    <scope>NUCLEOTIDE SEQUENCE [LARGE SCALE GENOMIC DNA]</scope>
</reference>
<dbReference type="HOGENOM" id="CLU_167443_0_1_0"/>
<dbReference type="Proteomes" id="UP000030700">
    <property type="component" value="Unassembled WGS sequence"/>
</dbReference>
<keyword evidence="3" id="KW-1185">Reference proteome</keyword>
<organism evidence="2">
    <name type="scientific">Candidatus Moduliflexus flocculans</name>
    <dbReference type="NCBI Taxonomy" id="1499966"/>
    <lineage>
        <taxon>Bacteria</taxon>
        <taxon>Candidatus Moduliflexota</taxon>
        <taxon>Candidatus Moduliflexia</taxon>
        <taxon>Candidatus Moduliflexales</taxon>
        <taxon>Candidatus Moduliflexaceae</taxon>
    </lineage>
</organism>
<gene>
    <name evidence="2" type="ORF">U14_04804</name>
</gene>